<protein>
    <recommendedName>
        <fullName evidence="5">Porin</fullName>
    </recommendedName>
</protein>
<gene>
    <name evidence="3" type="ORF">FGM01_03905</name>
</gene>
<dbReference type="OrthoDB" id="9812454at2"/>
<feature type="region of interest" description="Disordered" evidence="1">
    <location>
        <begin position="29"/>
        <end position="58"/>
    </location>
</feature>
<evidence type="ECO:0000313" key="3">
    <source>
        <dbReference type="EMBL" id="TRO67039.1"/>
    </source>
</evidence>
<name>A0A550I7V2_9FLAO</name>
<dbReference type="Proteomes" id="UP000315131">
    <property type="component" value="Unassembled WGS sequence"/>
</dbReference>
<dbReference type="EMBL" id="VHSF01000001">
    <property type="protein sequence ID" value="TRO67039.1"/>
    <property type="molecule type" value="Genomic_DNA"/>
</dbReference>
<dbReference type="Pfam" id="PF14121">
    <property type="entry name" value="Porin_10"/>
    <property type="match status" value="1"/>
</dbReference>
<organism evidence="3 4">
    <name type="scientific">Christiangramia sabulilitoris</name>
    <dbReference type="NCBI Taxonomy" id="2583991"/>
    <lineage>
        <taxon>Bacteria</taxon>
        <taxon>Pseudomonadati</taxon>
        <taxon>Bacteroidota</taxon>
        <taxon>Flavobacteriia</taxon>
        <taxon>Flavobacteriales</taxon>
        <taxon>Flavobacteriaceae</taxon>
        <taxon>Christiangramia</taxon>
    </lineage>
</organism>
<evidence type="ECO:0000313" key="4">
    <source>
        <dbReference type="Proteomes" id="UP000315131"/>
    </source>
</evidence>
<feature type="signal peptide" evidence="2">
    <location>
        <begin position="1"/>
        <end position="19"/>
    </location>
</feature>
<evidence type="ECO:0000256" key="1">
    <source>
        <dbReference type="SAM" id="MobiDB-lite"/>
    </source>
</evidence>
<proteinExistence type="predicted"/>
<dbReference type="RefSeq" id="WP_143409819.1">
    <property type="nucleotide sequence ID" value="NZ_VHSF01000001.1"/>
</dbReference>
<comment type="caution">
    <text evidence="3">The sequence shown here is derived from an EMBL/GenBank/DDBJ whole genome shotgun (WGS) entry which is preliminary data.</text>
</comment>
<reference evidence="3 4" key="1">
    <citation type="submission" date="2019-06" db="EMBL/GenBank/DDBJ databases">
        <title>Gramella sabulilitoris sp. nov., isolated from a marine sand.</title>
        <authorList>
            <person name="Yoon J.-H."/>
        </authorList>
    </citation>
    <scope>NUCLEOTIDE SEQUENCE [LARGE SCALE GENOMIC DNA]</scope>
    <source>
        <strain evidence="3 4">HSMS-1</strain>
    </source>
</reference>
<dbReference type="InterPro" id="IPR025631">
    <property type="entry name" value="Porin_10"/>
</dbReference>
<keyword evidence="2" id="KW-0732">Signal</keyword>
<evidence type="ECO:0000256" key="2">
    <source>
        <dbReference type="SAM" id="SignalP"/>
    </source>
</evidence>
<accession>A0A550I7V2</accession>
<dbReference type="AlphaFoldDB" id="A0A550I7V2"/>
<keyword evidence="4" id="KW-1185">Reference proteome</keyword>
<feature type="chain" id="PRO_5021760294" description="Porin" evidence="2">
    <location>
        <begin position="20"/>
        <end position="656"/>
    </location>
</feature>
<evidence type="ECO:0008006" key="5">
    <source>
        <dbReference type="Google" id="ProtNLM"/>
    </source>
</evidence>
<sequence length="656" mass="75720">MKNFLFLLLILGCSSLIYAQVPDKPVKPLPSERRVNSGLDSEDLREDARRKPQKIGKDSLPPVELYKIISFKNDTTHLDTTLTIIDDYKFNYLREDTFELLPFSNSGQTYNSLSLRKDYNKVFPEFGSRARHFNFMEVEDINYYHVPTPWTELYFKTVPEQGQQLDAFFTINTSRNLNMFIAYKGTRALGKYQHILTSTGNLRMGFSYDSDNRRYHARGHFVSQDLLNEENGGLSEQAIAQYIDKEPEFDDRSVLDVNFENAESTLFGKRFFLDQEYVLTNVSDSLNKLSLGHTFDFSYKKYFFKQESAENEIFGESFEATQLRDETRLEVLFNEASLNFSNNITGELSFKAGHTNYNYGYNSVYIRPGDTIGNRLNGNLLHVGGSYSKKLGGFQIAADARLNLGDEFTGNNLEATAAYSIDRENQVVFGINQNSAAPNFNFLLYQSDYINYNWQNNFDNEVSQRLFVDINSKKFFDLYAALSQIENYTYFSLDDEGAVKPFQSGSQVRYLKLKAEKEFDLGLFGSYNTIMYQNVLDGAGVLNVPELTTRNSVYYKDYWFDNALYLQTGFTLKYFTAYNMNAYDPVLAEFYVQNTQELGGFPVVDFFFNAKVDKARIFFKLQHFNDLVDGNNNFSAPGYPFTDFLVRFGLVWDLFL</sequence>